<feature type="region of interest" description="Disordered" evidence="2">
    <location>
        <begin position="200"/>
        <end position="231"/>
    </location>
</feature>
<dbReference type="PANTHER" id="PTHR28527">
    <property type="entry name" value="MATING-TYPE SWITCHING PROTEIN SWI2-RELATED"/>
    <property type="match status" value="1"/>
</dbReference>
<evidence type="ECO:0000313" key="4">
    <source>
        <dbReference type="Proteomes" id="UP000595662"/>
    </source>
</evidence>
<dbReference type="KEGG" id="pdp:PDIP_66260"/>
<feature type="compositionally biased region" description="Basic residues" evidence="2">
    <location>
        <begin position="1"/>
        <end position="10"/>
    </location>
</feature>
<dbReference type="PANTHER" id="PTHR28527:SF1">
    <property type="entry name" value="SWI5-DEPENDENT RECOMBINATION DNA REPAIR PROTEIN 1"/>
    <property type="match status" value="1"/>
</dbReference>
<feature type="region of interest" description="Disordered" evidence="2">
    <location>
        <begin position="1"/>
        <end position="83"/>
    </location>
</feature>
<reference evidence="3 4" key="1">
    <citation type="submission" date="2020-08" db="EMBL/GenBank/DDBJ databases">
        <title>The completed genome sequence of the pathogenic ascomycete fungus Penicillium digitatum.</title>
        <authorList>
            <person name="Wang M."/>
        </authorList>
    </citation>
    <scope>NUCLEOTIDE SEQUENCE [LARGE SCALE GENOMIC DNA]</scope>
    <source>
        <strain evidence="3 4">PdW03</strain>
    </source>
</reference>
<gene>
    <name evidence="3" type="ORF">Pdw03_4814</name>
</gene>
<keyword evidence="1" id="KW-0175">Coiled coil</keyword>
<dbReference type="GeneID" id="26234942"/>
<proteinExistence type="predicted"/>
<dbReference type="Proteomes" id="UP000595662">
    <property type="component" value="Chromosome 1"/>
</dbReference>
<dbReference type="RefSeq" id="XP_014530783.1">
    <property type="nucleotide sequence ID" value="XM_014675297.1"/>
</dbReference>
<evidence type="ECO:0000313" key="3">
    <source>
        <dbReference type="EMBL" id="QQK41960.1"/>
    </source>
</evidence>
<sequence>MDKPSSKRRRTDAATALSKPFKSPLRRSAPTNTGDTPSKPVASRTPEDTHIPVTPDIPVESKSTSNPPESTTTTTTTPVPPRRKRILQLCSPLSQSFQTSDPEILKLQKEHREIKSKVDALTTELEIATQALNLEKNPKYIEIPTLITKWRLASQDAADEVFVGAKERVNRMGGMAAWKEQSKRDAARWEFDEEGYERKHVNEEEENVDNSGAEDIAGHLLNKNNREEESQDEEFTMEFMLKNLHVDPTLIGYDTKAQKWIKA</sequence>
<evidence type="ECO:0000256" key="1">
    <source>
        <dbReference type="SAM" id="Coils"/>
    </source>
</evidence>
<accession>A0A7T7BJE1</accession>
<organism evidence="3 4">
    <name type="scientific">Penicillium digitatum</name>
    <name type="common">Green mold</name>
    <dbReference type="NCBI Taxonomy" id="36651"/>
    <lineage>
        <taxon>Eukaryota</taxon>
        <taxon>Fungi</taxon>
        <taxon>Dikarya</taxon>
        <taxon>Ascomycota</taxon>
        <taxon>Pezizomycotina</taxon>
        <taxon>Eurotiomycetes</taxon>
        <taxon>Eurotiomycetidae</taxon>
        <taxon>Eurotiales</taxon>
        <taxon>Aspergillaceae</taxon>
        <taxon>Penicillium</taxon>
    </lineage>
</organism>
<dbReference type="OMA" id="FTMAMML"/>
<dbReference type="AlphaFoldDB" id="A0A7T7BJE1"/>
<evidence type="ECO:0000256" key="2">
    <source>
        <dbReference type="SAM" id="MobiDB-lite"/>
    </source>
</evidence>
<dbReference type="EMBL" id="CP060774">
    <property type="protein sequence ID" value="QQK41960.1"/>
    <property type="molecule type" value="Genomic_DNA"/>
</dbReference>
<name>A0A7T7BJE1_PENDI</name>
<feature type="compositionally biased region" description="Low complexity" evidence="2">
    <location>
        <begin position="61"/>
        <end position="77"/>
    </location>
</feature>
<dbReference type="GO" id="GO:0006310">
    <property type="term" value="P:DNA recombination"/>
    <property type="evidence" value="ECO:0007669"/>
    <property type="project" value="TreeGrafter"/>
</dbReference>
<feature type="coiled-coil region" evidence="1">
    <location>
        <begin position="104"/>
        <end position="131"/>
    </location>
</feature>
<protein>
    <submittedName>
        <fullName evidence="3">DNA repair protein Dds20/Mei5, putative</fullName>
    </submittedName>
</protein>
<dbReference type="Gene3D" id="6.10.140.1020">
    <property type="match status" value="1"/>
</dbReference>
<dbReference type="VEuPathDB" id="FungiDB:PDIP_66260"/>